<protein>
    <submittedName>
        <fullName evidence="3">Uncharacterized protein</fullName>
    </submittedName>
</protein>
<keyword evidence="1" id="KW-0175">Coiled coil</keyword>
<keyword evidence="4" id="KW-1185">Reference proteome</keyword>
<dbReference type="OrthoDB" id="581347at2"/>
<dbReference type="EMBL" id="FNZI01000001">
    <property type="protein sequence ID" value="SEI92496.1"/>
    <property type="molecule type" value="Genomic_DNA"/>
</dbReference>
<sequence length="706" mass="75339">MKPDDSARDGTPRTSTIMEVDLPFPTMVERGRARGGVASSESGRLVADLLHSTLGVRPRTADPKGFDDALKATFVERIVEGRREVVHVPRGLRAHADLGAVTGGQASLFRRASATRAEIVRILDGLVPLRNDLDPDDMDSYRAVVRASVELVVDEMGAAGGPRAALVDSQLAALAGSRDADPAAGPDAVGGQLGALRERFGLIDDHVNTVDDEDVLTAFWTLAEFVADLQRAWTAWREQFAGAPGQGFLGTELIMLSWLMDAAAEQVDELEAVLDSVMISEAERRTVMIDAAENLTLDGLLTWLRSFLGEHGRLTAQETGRDGIVSALAPAAIALVRAFMKLQAHVDDVDAGGATDEGDGRSGSRTPHRLRSGPRQALPVAMHLARVRTVVASLSRMLTDIAATAQRIGRFAQVVLLDATLTPVEGQDGTLKVTCRGLNLQPSYGLAFVSEPTSGDDAEAELAPEMLVHPYRASTSADRDSVTGLFRTRDLDDAGALASIGHVPDQGLLVPAEMLRLAIIDRGTGRTVVAPPPVSWPWSVRADAPNEGDVDADVSWAEEFGEVPCRDDAETYGADDEEDVGDGSVVEIDDSDAAVLATLRADVDRTSSAAEDAKQRVRLASEALASRMADSKKSEAALKRQNLRPDTRARYQEEIAAQVVGSSDNPPLRDLAQELIDAVSALERSLDEAEAARTALAVAEQKTEGK</sequence>
<reference evidence="4" key="1">
    <citation type="submission" date="2016-10" db="EMBL/GenBank/DDBJ databases">
        <authorList>
            <person name="Varghese N."/>
        </authorList>
    </citation>
    <scope>NUCLEOTIDE SEQUENCE [LARGE SCALE GENOMIC DNA]</scope>
    <source>
        <strain evidence="4">DSM 24868</strain>
    </source>
</reference>
<evidence type="ECO:0000256" key="2">
    <source>
        <dbReference type="SAM" id="MobiDB-lite"/>
    </source>
</evidence>
<dbReference type="AlphaFoldDB" id="A0A1H6ULD5"/>
<name>A0A1H6ULD5_9MICO</name>
<dbReference type="eggNOG" id="ENOG503412W">
    <property type="taxonomic scope" value="Bacteria"/>
</dbReference>
<organism evidence="3 4">
    <name type="scientific">Demequina mangrovi</name>
    <dbReference type="NCBI Taxonomy" id="1043493"/>
    <lineage>
        <taxon>Bacteria</taxon>
        <taxon>Bacillati</taxon>
        <taxon>Actinomycetota</taxon>
        <taxon>Actinomycetes</taxon>
        <taxon>Micrococcales</taxon>
        <taxon>Demequinaceae</taxon>
        <taxon>Demequina</taxon>
    </lineage>
</organism>
<dbReference type="RefSeq" id="WP_052405507.1">
    <property type="nucleotide sequence ID" value="NZ_BBLU01000002.1"/>
</dbReference>
<feature type="region of interest" description="Disordered" evidence="2">
    <location>
        <begin position="351"/>
        <end position="375"/>
    </location>
</feature>
<proteinExistence type="predicted"/>
<evidence type="ECO:0000313" key="4">
    <source>
        <dbReference type="Proteomes" id="UP000183315"/>
    </source>
</evidence>
<evidence type="ECO:0000256" key="1">
    <source>
        <dbReference type="SAM" id="Coils"/>
    </source>
</evidence>
<accession>A0A1H6ULD5</accession>
<evidence type="ECO:0000313" key="3">
    <source>
        <dbReference type="EMBL" id="SEI92496.1"/>
    </source>
</evidence>
<dbReference type="STRING" id="1043493.SAMN05421637_0431"/>
<feature type="coiled-coil region" evidence="1">
    <location>
        <begin position="672"/>
        <end position="702"/>
    </location>
</feature>
<gene>
    <name evidence="3" type="ORF">SAMN05421637_0431</name>
</gene>
<dbReference type="Proteomes" id="UP000183315">
    <property type="component" value="Unassembled WGS sequence"/>
</dbReference>